<keyword evidence="2" id="KW-0456">Lyase</keyword>
<dbReference type="RefSeq" id="WP_235819964.1">
    <property type="nucleotide sequence ID" value="NZ_JBHEEP010000008.1"/>
</dbReference>
<comment type="caution">
    <text evidence="2">The sequence shown here is derived from an EMBL/GenBank/DDBJ whole genome shotgun (WGS) entry which is preliminary data.</text>
</comment>
<protein>
    <submittedName>
        <fullName evidence="2">DNA photolyase family protein</fullName>
    </submittedName>
</protein>
<dbReference type="Proteomes" id="UP000216363">
    <property type="component" value="Unassembled WGS sequence"/>
</dbReference>
<dbReference type="EMBL" id="NNRN01000055">
    <property type="protein sequence ID" value="OYR26424.1"/>
    <property type="molecule type" value="Genomic_DNA"/>
</dbReference>
<dbReference type="GO" id="GO:0016829">
    <property type="term" value="F:lyase activity"/>
    <property type="evidence" value="ECO:0007669"/>
    <property type="project" value="UniProtKB-KW"/>
</dbReference>
<evidence type="ECO:0000313" key="3">
    <source>
        <dbReference type="Proteomes" id="UP000216363"/>
    </source>
</evidence>
<accession>A0A256GGZ3</accession>
<proteinExistence type="predicted"/>
<dbReference type="InterPro" id="IPR036155">
    <property type="entry name" value="Crypto/Photolyase_N_sf"/>
</dbReference>
<dbReference type="InterPro" id="IPR014729">
    <property type="entry name" value="Rossmann-like_a/b/a_fold"/>
</dbReference>
<dbReference type="SUPFAM" id="SSF52425">
    <property type="entry name" value="Cryptochrome/photolyase, N-terminal domain"/>
    <property type="match status" value="1"/>
</dbReference>
<evidence type="ECO:0000259" key="1">
    <source>
        <dbReference type="PROSITE" id="PS51645"/>
    </source>
</evidence>
<dbReference type="AlphaFoldDB" id="A0A256GGZ3"/>
<dbReference type="Gene3D" id="3.40.50.620">
    <property type="entry name" value="HUPs"/>
    <property type="match status" value="1"/>
</dbReference>
<gene>
    <name evidence="2" type="ORF">CES86_3892</name>
</gene>
<dbReference type="Pfam" id="PF00875">
    <property type="entry name" value="DNA_photolyase"/>
    <property type="match status" value="1"/>
</dbReference>
<feature type="domain" description="Photolyase/cryptochrome alpha/beta" evidence="1">
    <location>
        <begin position="3"/>
        <end position="37"/>
    </location>
</feature>
<reference evidence="2 3" key="1">
    <citation type="submission" date="2017-07" db="EMBL/GenBank/DDBJ databases">
        <title>Draft genome of Ochrobactrum lupini type strain LUP21.</title>
        <authorList>
            <person name="Krzyzanowska D.M."/>
            <person name="Jafra S."/>
        </authorList>
    </citation>
    <scope>NUCLEOTIDE SEQUENCE [LARGE SCALE GENOMIC DNA]</scope>
    <source>
        <strain evidence="2 3">LUP21</strain>
    </source>
</reference>
<organism evidence="2 3">
    <name type="scientific">Brucella lupini</name>
    <dbReference type="NCBI Taxonomy" id="255457"/>
    <lineage>
        <taxon>Bacteria</taxon>
        <taxon>Pseudomonadati</taxon>
        <taxon>Pseudomonadota</taxon>
        <taxon>Alphaproteobacteria</taxon>
        <taxon>Hyphomicrobiales</taxon>
        <taxon>Brucellaceae</taxon>
        <taxon>Brucella/Ochrobactrum group</taxon>
        <taxon>Brucella</taxon>
    </lineage>
</organism>
<dbReference type="PROSITE" id="PS51645">
    <property type="entry name" value="PHR_CRY_ALPHA_BETA"/>
    <property type="match status" value="1"/>
</dbReference>
<dbReference type="InterPro" id="IPR006050">
    <property type="entry name" value="DNA_photolyase_N"/>
</dbReference>
<name>A0A256GGZ3_9HYPH</name>
<sequence>MTAKALVWLRNDLRRADNPALHAASKLGGHGHGPFRT</sequence>
<evidence type="ECO:0000313" key="2">
    <source>
        <dbReference type="EMBL" id="OYR26424.1"/>
    </source>
</evidence>